<feature type="transmembrane region" description="Helical" evidence="10">
    <location>
        <begin position="164"/>
        <end position="188"/>
    </location>
</feature>
<sequence>MTGWNSIRGRLLWLSALWLTAALVMANLVIGSVLNRFVTDRFDAEMAAVADALTVGTVADASGLAQLDDGPSDPRFSRPLSGWYWQVSADGTPFALSESLFDTPLDLTLTTDLAGPAAAGPDGAALRVTQRAFTVPGSAENLTVIVTAPQAEIDAALAAVRRPLAMALAVLGVGLALAVLLQVTAGLASLDKMGADLRAVREGRATLLPRPDVSELQPVADEMNALLAQNRAQLARSREQIGNLAHALKTPLMALQGDLAPDDPGQAVIARMDRQIGWHLKRARTASGLRVLGQVTPLTPVIDDILLVLNRQLQDRGITVTRDAPPGLTLPVEQEDAQEILGNLLENAAKWARSTIAIRAGRHGDETRLSVADDGPGMADADFARALARGTRLDERGPGAGLGLAIVADLAALNGGRFQLGRDGDLGGLSATITLPG</sequence>
<dbReference type="PRINTS" id="PR00344">
    <property type="entry name" value="BCTRLSENSOR"/>
</dbReference>
<evidence type="ECO:0000256" key="3">
    <source>
        <dbReference type="ARBA" id="ARBA00012438"/>
    </source>
</evidence>
<dbReference type="Gene3D" id="3.30.565.10">
    <property type="entry name" value="Histidine kinase-like ATPase, C-terminal domain"/>
    <property type="match status" value="1"/>
</dbReference>
<dbReference type="SMART" id="SM00387">
    <property type="entry name" value="HATPase_c"/>
    <property type="match status" value="1"/>
</dbReference>
<evidence type="ECO:0000256" key="5">
    <source>
        <dbReference type="ARBA" id="ARBA00022679"/>
    </source>
</evidence>
<comment type="subcellular location">
    <subcellularLocation>
        <location evidence="2">Membrane</location>
    </subcellularLocation>
</comment>
<dbReference type="InterPro" id="IPR003594">
    <property type="entry name" value="HATPase_dom"/>
</dbReference>
<dbReference type="Pfam" id="PF02518">
    <property type="entry name" value="HATPase_c"/>
    <property type="match status" value="1"/>
</dbReference>
<evidence type="ECO:0000259" key="11">
    <source>
        <dbReference type="PROSITE" id="PS50109"/>
    </source>
</evidence>
<keyword evidence="5" id="KW-0808">Transferase</keyword>
<reference evidence="12 13" key="1">
    <citation type="journal article" date="2017" name="Nat. Commun.">
        <title>In situ click chemistry generation of cyclooxygenase-2 inhibitors.</title>
        <authorList>
            <person name="Bhardwaj A."/>
            <person name="Kaur J."/>
            <person name="Wuest M."/>
            <person name="Wuest F."/>
        </authorList>
    </citation>
    <scope>NUCLEOTIDE SEQUENCE [LARGE SCALE GENOMIC DNA]</scope>
    <source>
        <strain evidence="12">S2_012_000_R3_94</strain>
    </source>
</reference>
<evidence type="ECO:0000256" key="10">
    <source>
        <dbReference type="SAM" id="Phobius"/>
    </source>
</evidence>
<evidence type="ECO:0000256" key="2">
    <source>
        <dbReference type="ARBA" id="ARBA00004370"/>
    </source>
</evidence>
<dbReference type="EMBL" id="VAFL01000002">
    <property type="protein sequence ID" value="TKW68138.1"/>
    <property type="molecule type" value="Genomic_DNA"/>
</dbReference>
<keyword evidence="4" id="KW-0597">Phosphoprotein</keyword>
<dbReference type="SUPFAM" id="SSF55874">
    <property type="entry name" value="ATPase domain of HSP90 chaperone/DNA topoisomerase II/histidine kinase"/>
    <property type="match status" value="1"/>
</dbReference>
<dbReference type="InterPro" id="IPR050428">
    <property type="entry name" value="TCS_sensor_his_kinase"/>
</dbReference>
<gene>
    <name evidence="12" type="ORF">DI616_03270</name>
</gene>
<dbReference type="PROSITE" id="PS50109">
    <property type="entry name" value="HIS_KIN"/>
    <property type="match status" value="1"/>
</dbReference>
<dbReference type="EC" id="2.7.13.3" evidence="3"/>
<comment type="caution">
    <text evidence="12">The sequence shown here is derived from an EMBL/GenBank/DDBJ whole genome shotgun (WGS) entry which is preliminary data.</text>
</comment>
<evidence type="ECO:0000256" key="9">
    <source>
        <dbReference type="ARBA" id="ARBA00023136"/>
    </source>
</evidence>
<dbReference type="Proteomes" id="UP000315344">
    <property type="component" value="Unassembled WGS sequence"/>
</dbReference>
<dbReference type="PANTHER" id="PTHR45436:SF5">
    <property type="entry name" value="SENSOR HISTIDINE KINASE TRCS"/>
    <property type="match status" value="1"/>
</dbReference>
<keyword evidence="6 10" id="KW-0812">Transmembrane</keyword>
<dbReference type="InterPro" id="IPR005467">
    <property type="entry name" value="His_kinase_dom"/>
</dbReference>
<dbReference type="AlphaFoldDB" id="A0A533IEY7"/>
<dbReference type="PANTHER" id="PTHR45436">
    <property type="entry name" value="SENSOR HISTIDINE KINASE YKOH"/>
    <property type="match status" value="1"/>
</dbReference>
<dbReference type="InterPro" id="IPR036890">
    <property type="entry name" value="HATPase_C_sf"/>
</dbReference>
<evidence type="ECO:0000256" key="8">
    <source>
        <dbReference type="ARBA" id="ARBA00022989"/>
    </source>
</evidence>
<evidence type="ECO:0000256" key="4">
    <source>
        <dbReference type="ARBA" id="ARBA00022553"/>
    </source>
</evidence>
<feature type="domain" description="Histidine kinase" evidence="11">
    <location>
        <begin position="243"/>
        <end position="437"/>
    </location>
</feature>
<dbReference type="GO" id="GO:0004673">
    <property type="term" value="F:protein histidine kinase activity"/>
    <property type="evidence" value="ECO:0007669"/>
    <property type="project" value="UniProtKB-EC"/>
</dbReference>
<keyword evidence="9 10" id="KW-0472">Membrane</keyword>
<evidence type="ECO:0000256" key="1">
    <source>
        <dbReference type="ARBA" id="ARBA00000085"/>
    </source>
</evidence>
<accession>A0A533IEY7</accession>
<evidence type="ECO:0000313" key="12">
    <source>
        <dbReference type="EMBL" id="TKW68138.1"/>
    </source>
</evidence>
<organism evidence="12 13">
    <name type="scientific">Paracoccus denitrificans</name>
    <dbReference type="NCBI Taxonomy" id="266"/>
    <lineage>
        <taxon>Bacteria</taxon>
        <taxon>Pseudomonadati</taxon>
        <taxon>Pseudomonadota</taxon>
        <taxon>Alphaproteobacteria</taxon>
        <taxon>Rhodobacterales</taxon>
        <taxon>Paracoccaceae</taxon>
        <taxon>Paracoccus</taxon>
    </lineage>
</organism>
<comment type="catalytic activity">
    <reaction evidence="1">
        <text>ATP + protein L-histidine = ADP + protein N-phospho-L-histidine.</text>
        <dbReference type="EC" id="2.7.13.3"/>
    </reaction>
</comment>
<proteinExistence type="predicted"/>
<dbReference type="GO" id="GO:0005886">
    <property type="term" value="C:plasma membrane"/>
    <property type="evidence" value="ECO:0007669"/>
    <property type="project" value="TreeGrafter"/>
</dbReference>
<evidence type="ECO:0000256" key="7">
    <source>
        <dbReference type="ARBA" id="ARBA00022777"/>
    </source>
</evidence>
<evidence type="ECO:0000313" key="13">
    <source>
        <dbReference type="Proteomes" id="UP000315344"/>
    </source>
</evidence>
<dbReference type="GO" id="GO:0000160">
    <property type="term" value="P:phosphorelay signal transduction system"/>
    <property type="evidence" value="ECO:0007669"/>
    <property type="project" value="TreeGrafter"/>
</dbReference>
<keyword evidence="7 12" id="KW-0418">Kinase</keyword>
<name>A0A533IEY7_PARDE</name>
<dbReference type="InterPro" id="IPR004358">
    <property type="entry name" value="Sig_transdc_His_kin-like_C"/>
</dbReference>
<keyword evidence="8 10" id="KW-1133">Transmembrane helix</keyword>
<protein>
    <recommendedName>
        <fullName evidence="3">histidine kinase</fullName>
        <ecNumber evidence="3">2.7.13.3</ecNumber>
    </recommendedName>
</protein>
<evidence type="ECO:0000256" key="6">
    <source>
        <dbReference type="ARBA" id="ARBA00022692"/>
    </source>
</evidence>